<proteinExistence type="predicted"/>
<dbReference type="RefSeq" id="WP_380428101.1">
    <property type="nucleotide sequence ID" value="NZ_JBHRZV010000053.1"/>
</dbReference>
<keyword evidence="2" id="KW-0446">Lipid-binding</keyword>
<dbReference type="SUPFAM" id="SSF82549">
    <property type="entry name" value="DAK1/DegV-like"/>
    <property type="match status" value="1"/>
</dbReference>
<dbReference type="InterPro" id="IPR043168">
    <property type="entry name" value="DegV_C"/>
</dbReference>
<comment type="function">
    <text evidence="1">May bind long-chain fatty acids, such as palmitate, and may play a role in lipid transport or fatty acid metabolism.</text>
</comment>
<accession>A0ABV8CYB8</accession>
<dbReference type="EMBL" id="JBHRZV010000053">
    <property type="protein sequence ID" value="MFC3929037.1"/>
    <property type="molecule type" value="Genomic_DNA"/>
</dbReference>
<sequence>MKLAVVTDSTAYLSQKTYQQDCLFVLDVPVMIGQTTYVEHKNLEQDQFYQLMAASSDLPKTSQPSLAELDELLSNLESSGYTHVIGLFLAGGISGFHQTIQFLIDEHPRLTIAFPDSKLTSVPLGQMVEKVLDNSRAGLDFETIMERLQVQIDRSTAFIMVDDLNHLVKGGRLSNGSAILGNLLSIKPILRFDEDGKIVVYEKVRTEKKAIKRLIEILKEITADGSYQVAVLHTNAEDKAEQFKQLLLAETDLSEDYLTVAPLNCVIATHLGEGAVAFGLSPLV</sequence>
<dbReference type="Gene3D" id="3.40.50.10170">
    <property type="match status" value="1"/>
</dbReference>
<dbReference type="Pfam" id="PF02645">
    <property type="entry name" value="DegV"/>
    <property type="match status" value="1"/>
</dbReference>
<name>A0ABV8CYB8_9STRE</name>
<evidence type="ECO:0000256" key="1">
    <source>
        <dbReference type="ARBA" id="ARBA00003238"/>
    </source>
</evidence>
<dbReference type="InterPro" id="IPR050270">
    <property type="entry name" value="DegV_domain_contain"/>
</dbReference>
<dbReference type="InterPro" id="IPR003797">
    <property type="entry name" value="DegV"/>
</dbReference>
<evidence type="ECO:0000313" key="3">
    <source>
        <dbReference type="EMBL" id="MFC3929037.1"/>
    </source>
</evidence>
<gene>
    <name evidence="3" type="ORF">ACFORF_10800</name>
</gene>
<evidence type="ECO:0000256" key="2">
    <source>
        <dbReference type="ARBA" id="ARBA00023121"/>
    </source>
</evidence>
<comment type="caution">
    <text evidence="3">The sequence shown here is derived from an EMBL/GenBank/DDBJ whole genome shotgun (WGS) entry which is preliminary data.</text>
</comment>
<reference evidence="4" key="1">
    <citation type="journal article" date="2019" name="Int. J. Syst. Evol. Microbiol.">
        <title>The Global Catalogue of Microorganisms (GCM) 10K type strain sequencing project: providing services to taxonomists for standard genome sequencing and annotation.</title>
        <authorList>
            <consortium name="The Broad Institute Genomics Platform"/>
            <consortium name="The Broad Institute Genome Sequencing Center for Infectious Disease"/>
            <person name="Wu L."/>
            <person name="Ma J."/>
        </authorList>
    </citation>
    <scope>NUCLEOTIDE SEQUENCE [LARGE SCALE GENOMIC DNA]</scope>
    <source>
        <strain evidence="4">CCUG 67170</strain>
    </source>
</reference>
<dbReference type="PANTHER" id="PTHR33434:SF2">
    <property type="entry name" value="FATTY ACID-BINDING PROTEIN TM_1468"/>
    <property type="match status" value="1"/>
</dbReference>
<dbReference type="NCBIfam" id="TIGR00762">
    <property type="entry name" value="DegV"/>
    <property type="match status" value="1"/>
</dbReference>
<dbReference type="Proteomes" id="UP001595807">
    <property type="component" value="Unassembled WGS sequence"/>
</dbReference>
<dbReference type="PANTHER" id="PTHR33434">
    <property type="entry name" value="DEGV DOMAIN-CONTAINING PROTEIN DR_1986-RELATED"/>
    <property type="match status" value="1"/>
</dbReference>
<protein>
    <submittedName>
        <fullName evidence="3">DegV family protein</fullName>
    </submittedName>
</protein>
<organism evidence="3 4">
    <name type="scientific">Streptococcus caprae</name>
    <dbReference type="NCBI Taxonomy" id="1640501"/>
    <lineage>
        <taxon>Bacteria</taxon>
        <taxon>Bacillati</taxon>
        <taxon>Bacillota</taxon>
        <taxon>Bacilli</taxon>
        <taxon>Lactobacillales</taxon>
        <taxon>Streptococcaceae</taxon>
        <taxon>Streptococcus</taxon>
    </lineage>
</organism>
<dbReference type="Gene3D" id="3.30.1180.10">
    <property type="match status" value="1"/>
</dbReference>
<dbReference type="PROSITE" id="PS51482">
    <property type="entry name" value="DEGV"/>
    <property type="match status" value="1"/>
</dbReference>
<keyword evidence="4" id="KW-1185">Reference proteome</keyword>
<evidence type="ECO:0000313" key="4">
    <source>
        <dbReference type="Proteomes" id="UP001595807"/>
    </source>
</evidence>